<dbReference type="InterPro" id="IPR036852">
    <property type="entry name" value="Peptidase_S8/S53_dom_sf"/>
</dbReference>
<dbReference type="SUPFAM" id="SSF52743">
    <property type="entry name" value="Subtilisin-like"/>
    <property type="match status" value="1"/>
</dbReference>
<feature type="non-terminal residue" evidence="3">
    <location>
        <position position="181"/>
    </location>
</feature>
<comment type="similarity">
    <text evidence="1">Belongs to the peptidase S8 family.</text>
</comment>
<reference evidence="3" key="1">
    <citation type="submission" date="2020-02" db="EMBL/GenBank/DDBJ databases">
        <authorList>
            <person name="Meier V. D."/>
        </authorList>
    </citation>
    <scope>NUCLEOTIDE SEQUENCE</scope>
    <source>
        <strain evidence="3">AVDCRST_MAG85</strain>
    </source>
</reference>
<comment type="caution">
    <text evidence="1">Lacks conserved residue(s) required for the propagation of feature annotation.</text>
</comment>
<evidence type="ECO:0000259" key="2">
    <source>
        <dbReference type="Pfam" id="PF00082"/>
    </source>
</evidence>
<gene>
    <name evidence="3" type="ORF">AVDCRST_MAG85-1077</name>
</gene>
<proteinExistence type="inferred from homology"/>
<name>A0A6J4S407_9ACTN</name>
<accession>A0A6J4S407</accession>
<dbReference type="GO" id="GO:0004252">
    <property type="term" value="F:serine-type endopeptidase activity"/>
    <property type="evidence" value="ECO:0007669"/>
    <property type="project" value="InterPro"/>
</dbReference>
<feature type="domain" description="Peptidase S8/S53" evidence="2">
    <location>
        <begin position="67"/>
        <end position="176"/>
    </location>
</feature>
<dbReference type="EMBL" id="CADCVT010000119">
    <property type="protein sequence ID" value="CAA9488242.1"/>
    <property type="molecule type" value="Genomic_DNA"/>
</dbReference>
<dbReference type="InterPro" id="IPR000209">
    <property type="entry name" value="Peptidase_S8/S53_dom"/>
</dbReference>
<sequence>MKPIRADVPGRLARPGARAAALTALLALIVVLAAPAAVARASDDQPTQWQIDARAEALQTAPPPAEKPVICIVDTGVTPTPDLDIVSRTALDGGTPDDVTARPGHYGHGTTVAHMAAGKVNGWGSSGVFPHARIASVRIFDDVDQRVPWQRYVSALRWCAGVSPRPAVAVLSLGSASVDPS</sequence>
<dbReference type="Gene3D" id="3.40.50.200">
    <property type="entry name" value="Peptidase S8/S53 domain"/>
    <property type="match status" value="1"/>
</dbReference>
<evidence type="ECO:0000313" key="3">
    <source>
        <dbReference type="EMBL" id="CAA9488242.1"/>
    </source>
</evidence>
<protein>
    <recommendedName>
        <fullName evidence="2">Peptidase S8/S53 domain-containing protein</fullName>
    </recommendedName>
</protein>
<evidence type="ECO:0000256" key="1">
    <source>
        <dbReference type="PROSITE-ProRule" id="PRU01240"/>
    </source>
</evidence>
<dbReference type="Pfam" id="PF00082">
    <property type="entry name" value="Peptidase_S8"/>
    <property type="match status" value="1"/>
</dbReference>
<dbReference type="PROSITE" id="PS51892">
    <property type="entry name" value="SUBTILASE"/>
    <property type="match status" value="1"/>
</dbReference>
<dbReference type="GO" id="GO:0006508">
    <property type="term" value="P:proteolysis"/>
    <property type="evidence" value="ECO:0007669"/>
    <property type="project" value="InterPro"/>
</dbReference>
<dbReference type="AlphaFoldDB" id="A0A6J4S407"/>
<organism evidence="3">
    <name type="scientific">uncultured Solirubrobacteraceae bacterium</name>
    <dbReference type="NCBI Taxonomy" id="1162706"/>
    <lineage>
        <taxon>Bacteria</taxon>
        <taxon>Bacillati</taxon>
        <taxon>Actinomycetota</taxon>
        <taxon>Thermoleophilia</taxon>
        <taxon>Solirubrobacterales</taxon>
        <taxon>Solirubrobacteraceae</taxon>
        <taxon>environmental samples</taxon>
    </lineage>
</organism>
<dbReference type="CDD" id="cd00306">
    <property type="entry name" value="Peptidases_S8_S53"/>
    <property type="match status" value="1"/>
</dbReference>